<evidence type="ECO:0000259" key="5">
    <source>
        <dbReference type="PROSITE" id="PS51820"/>
    </source>
</evidence>
<feature type="compositionally biased region" description="Low complexity" evidence="2">
    <location>
        <begin position="105"/>
        <end position="116"/>
    </location>
</feature>
<dbReference type="InterPro" id="IPR019960">
    <property type="entry name" value="T1SS_VCA0849"/>
</dbReference>
<dbReference type="RefSeq" id="WP_268173296.1">
    <property type="nucleotide sequence ID" value="NZ_CP113432.1"/>
</dbReference>
<evidence type="ECO:0000259" key="3">
    <source>
        <dbReference type="PROSITE" id="PS50234"/>
    </source>
</evidence>
<feature type="domain" description="PA14" evidence="5">
    <location>
        <begin position="1232"/>
        <end position="1383"/>
    </location>
</feature>
<dbReference type="EMBL" id="CP113432">
    <property type="protein sequence ID" value="WAI50995.1"/>
    <property type="molecule type" value="Genomic_DNA"/>
</dbReference>
<dbReference type="InterPro" id="IPR036465">
    <property type="entry name" value="vWFA_dom_sf"/>
</dbReference>
<evidence type="ECO:0000259" key="4">
    <source>
        <dbReference type="PROSITE" id="PS50268"/>
    </source>
</evidence>
<dbReference type="SMART" id="SM00736">
    <property type="entry name" value="CADG"/>
    <property type="match status" value="2"/>
</dbReference>
<feature type="domain" description="PA14" evidence="5">
    <location>
        <begin position="1838"/>
        <end position="2009"/>
    </location>
</feature>
<evidence type="ECO:0000313" key="7">
    <source>
        <dbReference type="Proteomes" id="UP001163624"/>
    </source>
</evidence>
<feature type="compositionally biased region" description="Basic and acidic residues" evidence="2">
    <location>
        <begin position="52"/>
        <end position="61"/>
    </location>
</feature>
<dbReference type="InterPro" id="IPR006644">
    <property type="entry name" value="Cadg"/>
</dbReference>
<dbReference type="CDD" id="cd11304">
    <property type="entry name" value="Cadherin_repeat"/>
    <property type="match status" value="1"/>
</dbReference>
<dbReference type="Pfam" id="PF13519">
    <property type="entry name" value="VWA_2"/>
    <property type="match status" value="1"/>
</dbReference>
<feature type="domain" description="VWFA" evidence="3">
    <location>
        <begin position="2481"/>
        <end position="2689"/>
    </location>
</feature>
<dbReference type="Gene3D" id="2.60.40.3440">
    <property type="match status" value="3"/>
</dbReference>
<reference evidence="6" key="1">
    <citation type="submission" date="2022-11" db="EMBL/GenBank/DDBJ databases">
        <title>Pseudomonas triclosanedens sp. nov., a triclosan degrader isolated from activated sludge.</title>
        <authorList>
            <person name="Yin Y."/>
            <person name="Lu Z."/>
        </authorList>
    </citation>
    <scope>NUCLEOTIDE SEQUENCE</scope>
    <source>
        <strain evidence="6">ZM23</strain>
    </source>
</reference>
<dbReference type="Pfam" id="PF17892">
    <property type="entry name" value="Cadherin_5"/>
    <property type="match status" value="1"/>
</dbReference>
<dbReference type="InterPro" id="IPR015919">
    <property type="entry name" value="Cadherin-like_sf"/>
</dbReference>
<dbReference type="PRINTS" id="PR00313">
    <property type="entry name" value="CABNDNGRPT"/>
</dbReference>
<dbReference type="InterPro" id="IPR037524">
    <property type="entry name" value="PA14/GLEYA"/>
</dbReference>
<dbReference type="SUPFAM" id="SSF53300">
    <property type="entry name" value="vWA-like"/>
    <property type="match status" value="1"/>
</dbReference>
<protein>
    <submittedName>
        <fullName evidence="6">Retention module-containing protein</fullName>
    </submittedName>
</protein>
<dbReference type="SMART" id="SM00327">
    <property type="entry name" value="VWA"/>
    <property type="match status" value="1"/>
</dbReference>
<dbReference type="NCBIfam" id="TIGR01965">
    <property type="entry name" value="VCBS_repeat"/>
    <property type="match status" value="3"/>
</dbReference>
<evidence type="ECO:0000256" key="2">
    <source>
        <dbReference type="SAM" id="MobiDB-lite"/>
    </source>
</evidence>
<dbReference type="PROSITE" id="PS50234">
    <property type="entry name" value="VWFA"/>
    <property type="match status" value="1"/>
</dbReference>
<dbReference type="InterPro" id="IPR041690">
    <property type="entry name" value="Cadherin_5"/>
</dbReference>
<dbReference type="Gene3D" id="2.60.40.2810">
    <property type="match status" value="2"/>
</dbReference>
<dbReference type="NCBIfam" id="TIGR03661">
    <property type="entry name" value="T1SS_VCA0849"/>
    <property type="match status" value="1"/>
</dbReference>
<gene>
    <name evidence="6" type="ORF">OU419_06990</name>
</gene>
<dbReference type="Proteomes" id="UP001163624">
    <property type="component" value="Chromosome"/>
</dbReference>
<dbReference type="Pfam" id="PF17963">
    <property type="entry name" value="Big_9"/>
    <property type="match status" value="8"/>
</dbReference>
<organism evidence="6 7">
    <name type="scientific">Pseudomonas triclosanedens</name>
    <dbReference type="NCBI Taxonomy" id="2961893"/>
    <lineage>
        <taxon>Bacteria</taxon>
        <taxon>Pseudomonadati</taxon>
        <taxon>Pseudomonadota</taxon>
        <taxon>Gammaproteobacteria</taxon>
        <taxon>Pseudomonadales</taxon>
        <taxon>Pseudomonadaceae</taxon>
        <taxon>Pseudomonas</taxon>
    </lineage>
</organism>
<dbReference type="NCBIfam" id="NF012211">
    <property type="entry name" value="tand_rpt_95"/>
    <property type="match status" value="14"/>
</dbReference>
<dbReference type="InterPro" id="IPR001343">
    <property type="entry name" value="Hemolysn_Ca-bd"/>
</dbReference>
<dbReference type="PROSITE" id="PS50268">
    <property type="entry name" value="CADHERIN_2"/>
    <property type="match status" value="1"/>
</dbReference>
<feature type="compositionally biased region" description="Polar residues" evidence="2">
    <location>
        <begin position="2109"/>
        <end position="2121"/>
    </location>
</feature>
<dbReference type="InterPro" id="IPR011049">
    <property type="entry name" value="Serralysin-like_metalloprot_C"/>
</dbReference>
<dbReference type="PROSITE" id="PS00330">
    <property type="entry name" value="HEMOLYSIN_CALCIUM"/>
    <property type="match status" value="3"/>
</dbReference>
<dbReference type="SUPFAM" id="SSF51120">
    <property type="entry name" value="beta-Roll"/>
    <property type="match status" value="1"/>
</dbReference>
<dbReference type="InterPro" id="IPR002035">
    <property type="entry name" value="VWF_A"/>
</dbReference>
<feature type="compositionally biased region" description="Low complexity" evidence="2">
    <location>
        <begin position="1271"/>
        <end position="1284"/>
    </location>
</feature>
<evidence type="ECO:0000256" key="1">
    <source>
        <dbReference type="ARBA" id="ARBA00022837"/>
    </source>
</evidence>
<keyword evidence="7" id="KW-1185">Reference proteome</keyword>
<dbReference type="InterPro" id="IPR011658">
    <property type="entry name" value="PA14_dom"/>
</dbReference>
<dbReference type="CDD" id="cd00198">
    <property type="entry name" value="vWFA"/>
    <property type="match status" value="1"/>
</dbReference>
<accession>A0ABY7A457</accession>
<dbReference type="InterPro" id="IPR010221">
    <property type="entry name" value="VCBS_dom"/>
</dbReference>
<feature type="region of interest" description="Disordered" evidence="2">
    <location>
        <begin position="2102"/>
        <end position="2121"/>
    </location>
</feature>
<dbReference type="Pfam" id="PF17803">
    <property type="entry name" value="Cadherin_4"/>
    <property type="match status" value="5"/>
</dbReference>
<feature type="region of interest" description="Disordered" evidence="2">
    <location>
        <begin position="103"/>
        <end position="122"/>
    </location>
</feature>
<dbReference type="Pfam" id="PF00353">
    <property type="entry name" value="HemolysinCabind"/>
    <property type="match status" value="3"/>
</dbReference>
<dbReference type="InterPro" id="IPR040853">
    <property type="entry name" value="RapA2_cadherin-like"/>
</dbReference>
<dbReference type="Gene3D" id="2.60.40.1200">
    <property type="match status" value="6"/>
</dbReference>
<dbReference type="Gene3D" id="3.40.50.410">
    <property type="entry name" value="von Willebrand factor, type A domain"/>
    <property type="match status" value="1"/>
</dbReference>
<feature type="region of interest" description="Disordered" evidence="2">
    <location>
        <begin position="1256"/>
        <end position="1284"/>
    </location>
</feature>
<dbReference type="Pfam" id="PF07691">
    <property type="entry name" value="PA14"/>
    <property type="match status" value="1"/>
</dbReference>
<dbReference type="SUPFAM" id="SSF49313">
    <property type="entry name" value="Cadherin-like"/>
    <property type="match status" value="2"/>
</dbReference>
<keyword evidence="1" id="KW-0106">Calcium</keyword>
<dbReference type="InterPro" id="IPR002126">
    <property type="entry name" value="Cadherin-like_dom"/>
</dbReference>
<dbReference type="InterPro" id="IPR018511">
    <property type="entry name" value="Hemolysin-typ_Ca-bd_CS"/>
</dbReference>
<name>A0ABY7A457_9PSED</name>
<evidence type="ECO:0000313" key="6">
    <source>
        <dbReference type="EMBL" id="WAI50995.1"/>
    </source>
</evidence>
<dbReference type="PROSITE" id="PS51820">
    <property type="entry name" value="PA14"/>
    <property type="match status" value="2"/>
</dbReference>
<dbReference type="Gene3D" id="2.150.10.10">
    <property type="entry name" value="Serralysin-like metalloprotease, C-terminal"/>
    <property type="match status" value="1"/>
</dbReference>
<feature type="region of interest" description="Disordered" evidence="2">
    <location>
        <begin position="52"/>
        <end position="89"/>
    </location>
</feature>
<dbReference type="InterPro" id="IPR047777">
    <property type="entry name" value="LapA-like_RM"/>
</dbReference>
<sequence>MSSVVAVVKSIIGQVVAVSPEGAQRVLVEGDRIYQGEQLVTGAAGAVTLDTGDGRTVDLGRDSQWSGADLPHNTPAHAQAQPTTPSTEDLQKAIAAGLDPTQALAPTAAGPSAASSGGSGVAGGSHSFVMLDETAGRVDPTVGFPTAGAGQTFGLLQQEQALLADTSNQPSPNNAPQGQDAALVTDEDTPVSGRLVANDPDGNPLRFDLGDSPRNGTVVVNPDGTYTYTPGQNFNGNDSFTVIVDDGQGGRDTITVNVGVNPVNDAPVAVNDGPVSVTEDTPATGNVLANDTDVDGDVLTVTGFTFGGTTVNAGQTATVNGVGSLVIKADGSFIFTPAPNYNGPVPTATYTITDGSITASAKLSFSDVTPVNDAPVAVNDGPVSVTEDTPATGNVLANDSDPEGDALTVTGFTFGGTTVNAGQSATINGVGSLVINSDGSFTFTPAPDYNGPVPTATYTVSDGKLSSTAALSFANVTPVNDAPQTNDNSTTGNEDSQLIIKLSGSDIDGNVDHFIIKTLPANGTLMFNGVALAVGDSVPATGNTASVTFMPNANWNGSNNFQFAAVDNLGLEDPTPATGTITVNPVNDAPVAVNDGPFSVTEDTPATGNVLTNDTDVDGDVLTVTGFTFGGTTVNAGQSATINGVGSLVINSDGSFTFTPAPNYNGPVPTATYTITDGSITASAKLSFSDVTPVNDAPVAVNDGPVSVTEDTPATGNVLANDSDPEGDALTVTGFTFGGTTVNAGQSATINGVGSLVINSDGSFTFTPAPDYNGPVPTATYTVSDGKLSSTAELSFANVTPVNDAPQTNDNSTTGNEDSQLIIKLSGSDIDGNVDHFIIKTLPANGTLMFNGVALAVGDSVPATGNTASVTFMPNANWNGSNNFQFAAVDNLGLEDPTPATGTITVNPVNDAPVAVNDGPVSVTEDTPATGNVLANDSDPEGDALTVTGFTFGGTTVNAGQSATINGVGSLVINSDGSFTFTPAPNYNGPVPTATYTITDGSITASAKLSFSDVTPVNDAPVAVNDGPVSVTEDTPATGNVLTNDTDVDGDVLTVTGFTFGGTTVNAGQTATVNGVGSLVINSDGSFTFMPAKDYNGPVPTATYTVSDGKLTATADLSFANVTPVNDAPIARPDNATVNEDSSVKINVLANDTDVDGDPLTVTSASAGQGTLTINNDGTLNYTPKANFSGTDTITYTISDGKGGTAVSTVNVNVIAVADKPNLSLDGSNGHPPATGLTVQTWTNLAGLGSNGDGVSPSTLQSVIDNAGKPSSEGSTNSVSNSSVNAGTANKVSGLIFLEAGHTYTFAGVGDDSIRLVIGGNKIAEATWAGSGGTSGKFSGTFTPTESGYYTIALYQHNQSGPGSYNLTISDNGSTPQTVGTGSSLVYHNTSELAGAGERLGDLVGSNGQGHYTVFGVNEGNEDTSIPLSKINASLVDTDGSESLAISIGSIPAGGTLSDGTHSFTADASHTSVDITGWNLSKLTFTPPANANGTITLQVSATATEASNNDKATTTLPLDIQVHAVNDAPTATNQNVAVDEDTVLKGQIVANDVDHDTLSYAVKTGTAHGTLTVDSATGAYTYTPKHDYNGPDSFTVTVSDGRGGSVDSVVNINVTPVNDAPVFTSAATLTTAEDNAKSGQLTATDADGDTITFALKTGGNAQHGNVVVNANGSFTYTPGKDYNGPDSFTVLANDGHGGITEQVIDVNVTPVNDAPNGADATITLNEDSSRPFSAVDFGFSDVDQGDSLSAVRIDSLPTAGSLTFNGKAVTQGQVIAADQLGGLVFTPAANGNGSSYANFTFSVRDSNNAFDPTPNKITFNVTPVNDAPVAVDDSYSISGLQGNYWGYRENVDGANLTNLSQVGAFIAGRAPSATFTATSVNYGNGVNSDLGADKQLQKFLGADAASLNTDPTNTSDAIIQLTGSINLKAGNYQFQVTADDGFSIRIDGVEVFNFDGNQSPTVRQSAVFNIAQSGDHQIEILYWDQGGNAQLKVEMRPQGGTYSVLGGSSLSHPVVSELVTNEDQPLTIAAKTLLGNDTDVDGDTLSIISVQGAVNGTVRLENGNVIFTPTKDYNGTASFTYTISDGNGGVSTATVTLGVNPVNDAPQAKNDSQSTGENSVLSGQVPAATDIDSAVNTTGYALAQGVGAGNGNLVFNANGSYVFDPGSDFDSLNAGESRQVSFSYTAKDAQGAVSVPAVVTITVNGSNDAPTGADKTVTLNEDGSRSFSAADFGFADKDSGDALKAIRIDSLPGAGSLTLNGQSVTAGQVIAVGLLASLVYTPLANAAGNAYATLKFSVQDSHDSFSSSPSTITFNVTPVSDAPVSADGSASLYAGKTYTFGLKDFAFSDIADSANGQSHSLQAVIIKALPDSGTLWLNGVKVTAGQAVSTSDLAGGKLTYVPDASGSNAHFTFAVKDSGGTANGGADTSATYGFDLHVGQVQIPSTTPNGDNTLVGGSGDDVILGDVGGLLTTTQPGTNYNIALIVDTSGSMQYNLAGQGNAAYADSRMKLVKDALINLANELKDHDGVINITLIGFSASASIKVSIADLTSLNVEDLITAIGRTETTGLRADGGTNYQAAFDQAVSWFNAAAQKNNGYENLTLFLTDGDPTQSTSFGNGTATTADVVRESVQSFANLSGVSDVRAIGIGNGINENILKFFDNSNVTGNGTVSFDTSTTSTLHNFSDSSLAGWELASKGNGNGTSIDYGFFTGYRMKMVDSNSNGSTTAASPKMEVTSGTTSSFSFSISETLNTRDTFEWRLEKLVNGTWSTISDSGILDSSTNSATITTKTVGEGTYRFEFILTDNSSSDRATVYVDDVKQTVNTSSPVTGPAGQVDIVNSASELHGALHGGSTNSELAPSGHDTILGGAGDDILFGDSINTDNLPWGVNGNPTKPADLPAGSGVSALSAFLEAKNGHAATTEEMYSYIKANHAQFNVEGDTRGGNDILNGGDGNDILYGQGGNDILIGGDGNDILFGGTGNDQLIGGKGNDILTGGAGADTFNWKAGDTGNDTVTDFKYSEGDRIDISDLLPDTAQNDILSYLKVDTATSTLQVSTTGQVATSADVTIKLSGVDLTTYGSTSSEIVSKLVAGSDPVVKTEHH</sequence>
<feature type="domain" description="Cadherin" evidence="4">
    <location>
        <begin position="1530"/>
        <end position="1623"/>
    </location>
</feature>
<dbReference type="NCBIfam" id="NF033682">
    <property type="entry name" value="retention_LapA"/>
    <property type="match status" value="1"/>
</dbReference>
<proteinExistence type="predicted"/>